<dbReference type="AlphaFoldDB" id="A0A2T9Z6H3"/>
<dbReference type="GO" id="GO:0008233">
    <property type="term" value="F:peptidase activity"/>
    <property type="evidence" value="ECO:0007669"/>
    <property type="project" value="UniProtKB-KW"/>
</dbReference>
<comment type="caution">
    <text evidence="6">The sequence shown here is derived from an EMBL/GenBank/DDBJ whole genome shotgun (WGS) entry which is preliminary data.</text>
</comment>
<dbReference type="InterPro" id="IPR001261">
    <property type="entry name" value="ArgE/DapE_CS"/>
</dbReference>
<dbReference type="STRING" id="61424.A0A2T9Z6H3"/>
<dbReference type="Gene3D" id="3.40.630.10">
    <property type="entry name" value="Zn peptidases"/>
    <property type="match status" value="1"/>
</dbReference>
<evidence type="ECO:0000256" key="4">
    <source>
        <dbReference type="ARBA" id="ARBA00022801"/>
    </source>
</evidence>
<protein>
    <recommendedName>
        <fullName evidence="5">Peptidase M20 dimerisation domain-containing protein</fullName>
    </recommendedName>
</protein>
<dbReference type="InterPro" id="IPR002933">
    <property type="entry name" value="Peptidase_M20"/>
</dbReference>
<dbReference type="Pfam" id="PF01546">
    <property type="entry name" value="Peptidase_M20"/>
    <property type="match status" value="1"/>
</dbReference>
<dbReference type="SUPFAM" id="SSF53187">
    <property type="entry name" value="Zn-dependent exopeptidases"/>
    <property type="match status" value="1"/>
</dbReference>
<dbReference type="PANTHER" id="PTHR43270:SF4">
    <property type="entry name" value="CARNOSINE DIPEPTIDASE 2, ISOFORM A"/>
    <property type="match status" value="1"/>
</dbReference>
<dbReference type="InterPro" id="IPR051458">
    <property type="entry name" value="Cyt/Met_Dipeptidase"/>
</dbReference>
<gene>
    <name evidence="6" type="ORF">BB559_000067</name>
</gene>
<dbReference type="PROSITE" id="PS00759">
    <property type="entry name" value="ARGE_DAPE_CPG2_2"/>
    <property type="match status" value="1"/>
</dbReference>
<evidence type="ECO:0000313" key="6">
    <source>
        <dbReference type="EMBL" id="PVV00170.1"/>
    </source>
</evidence>
<evidence type="ECO:0000256" key="2">
    <source>
        <dbReference type="ARBA" id="ARBA00022670"/>
    </source>
</evidence>
<keyword evidence="4" id="KW-0378">Hydrolase</keyword>
<reference evidence="6 7" key="1">
    <citation type="journal article" date="2018" name="MBio">
        <title>Comparative Genomics Reveals the Core Gene Toolbox for the Fungus-Insect Symbiosis.</title>
        <authorList>
            <person name="Wang Y."/>
            <person name="Stata M."/>
            <person name="Wang W."/>
            <person name="Stajich J.E."/>
            <person name="White M.M."/>
            <person name="Moncalvo J.M."/>
        </authorList>
    </citation>
    <scope>NUCLEOTIDE SEQUENCE [LARGE SCALE GENOMIC DNA]</scope>
    <source>
        <strain evidence="6 7">AUS-77-4</strain>
    </source>
</reference>
<sequence>MKRVFCTVLPLAFQTAKLFKRSQFRTIPVSKTLHTIKEKKSNIIMEESLSKFFNYVDGNNQYLVSQLREAIPSVSADITKRSEVFRMAEWIKDRLTKLGADAKFVDPGTQQLQGQIVQLPPVILSRYGNDPQKKNVLVYCHYDVQPALQSDGWETDPYSLIEKEDGRLVGRGGTDDKGPLIGWLLTLEVFSKIGAELPVNLLFCFEGMEESGSLGLGKVVADEANKWLKGVDYTIISDSAWNTKSRPTISYGLRGNNYFSLGVSGPVADLHSGVFGGVVQEPMVVLSKLLASLVGIDGKINIPGIYDQVMELTEEEEKTYHKTSLTREDLENSLGGDYLMQKDVIQSLMHRGRYPSLTIHGVEGAFYDPGSKTVIPASVKGKFSIRSVPYMDPATIKKITIEYIEKEFKKLNSKCKLEVIAMRQGMWWYSSPNLKINIAATKAMKRVYGKEPEYVRDGGSVPIAMVFEEQLKSDVLLLPMGTYDDGAHSTNEKLDKYNYTEGIKQFSALIHELSVL</sequence>
<accession>A0A2T9Z6H3</accession>
<dbReference type="Gene3D" id="3.30.70.360">
    <property type="match status" value="1"/>
</dbReference>
<keyword evidence="3" id="KW-0479">Metal-binding</keyword>
<name>A0A2T9Z6H3_9FUNG</name>
<dbReference type="PANTHER" id="PTHR43270">
    <property type="entry name" value="BETA-ALA-HIS DIPEPTIDASE"/>
    <property type="match status" value="1"/>
</dbReference>
<evidence type="ECO:0000259" key="5">
    <source>
        <dbReference type="Pfam" id="PF07687"/>
    </source>
</evidence>
<dbReference type="GO" id="GO:0046872">
    <property type="term" value="F:metal ion binding"/>
    <property type="evidence" value="ECO:0007669"/>
    <property type="project" value="UniProtKB-KW"/>
</dbReference>
<dbReference type="Proteomes" id="UP000245699">
    <property type="component" value="Unassembled WGS sequence"/>
</dbReference>
<dbReference type="GO" id="GO:0006508">
    <property type="term" value="P:proteolysis"/>
    <property type="evidence" value="ECO:0007669"/>
    <property type="project" value="UniProtKB-KW"/>
</dbReference>
<feature type="domain" description="Peptidase M20 dimerisation" evidence="5">
    <location>
        <begin position="252"/>
        <end position="410"/>
    </location>
</feature>
<evidence type="ECO:0000256" key="1">
    <source>
        <dbReference type="ARBA" id="ARBA00006247"/>
    </source>
</evidence>
<dbReference type="InterPro" id="IPR011650">
    <property type="entry name" value="Peptidase_M20_dimer"/>
</dbReference>
<dbReference type="Pfam" id="PF07687">
    <property type="entry name" value="M20_dimer"/>
    <property type="match status" value="1"/>
</dbReference>
<proteinExistence type="inferred from homology"/>
<evidence type="ECO:0000313" key="7">
    <source>
        <dbReference type="Proteomes" id="UP000245699"/>
    </source>
</evidence>
<keyword evidence="2" id="KW-0645">Protease</keyword>
<evidence type="ECO:0000256" key="3">
    <source>
        <dbReference type="ARBA" id="ARBA00022723"/>
    </source>
</evidence>
<comment type="similarity">
    <text evidence="1">Belongs to the peptidase M20A family.</text>
</comment>
<dbReference type="EMBL" id="MBFT01000004">
    <property type="protein sequence ID" value="PVV00170.1"/>
    <property type="molecule type" value="Genomic_DNA"/>
</dbReference>
<dbReference type="OrthoDB" id="7832001at2759"/>
<organism evidence="6 7">
    <name type="scientific">Furculomyces boomerangus</name>
    <dbReference type="NCBI Taxonomy" id="61424"/>
    <lineage>
        <taxon>Eukaryota</taxon>
        <taxon>Fungi</taxon>
        <taxon>Fungi incertae sedis</taxon>
        <taxon>Zoopagomycota</taxon>
        <taxon>Kickxellomycotina</taxon>
        <taxon>Harpellomycetes</taxon>
        <taxon>Harpellales</taxon>
        <taxon>Harpellaceae</taxon>
        <taxon>Furculomyces</taxon>
    </lineage>
</organism>
<keyword evidence="7" id="KW-1185">Reference proteome</keyword>